<sequence length="215" mass="21898">MPSSSSIALCSTAVRAKVFVQTRNAAAPMLQAQANKKEYARTLYHCDSGCIAAVHPDQAAAALAAAGAFPALGGRTPAAPASLTGAWAARQQPQTIDTVSTDAIDVQPKAAAPAQPYVPPALRPGAGAATLAGCPLPRPIAPTPAPCTAPYIPPYRRTAEQQAAAAAAPRPGRPCAFPALTAGPVSASLPAALPLYRLALLSSSQPLRCVWYARC</sequence>
<gene>
    <name evidence="1" type="ORF">COHA_007523</name>
</gene>
<accession>A0AAD5DIM8</accession>
<dbReference type="EMBL" id="JADXDR010000119">
    <property type="protein sequence ID" value="KAI7838727.1"/>
    <property type="molecule type" value="Genomic_DNA"/>
</dbReference>
<comment type="caution">
    <text evidence="1">The sequence shown here is derived from an EMBL/GenBank/DDBJ whole genome shotgun (WGS) entry which is preliminary data.</text>
</comment>
<evidence type="ECO:0000313" key="2">
    <source>
        <dbReference type="Proteomes" id="UP001205105"/>
    </source>
</evidence>
<keyword evidence="2" id="KW-1185">Reference proteome</keyword>
<protein>
    <submittedName>
        <fullName evidence="1">Uncharacterized protein</fullName>
    </submittedName>
</protein>
<dbReference type="AlphaFoldDB" id="A0AAD5DIM8"/>
<proteinExistence type="predicted"/>
<evidence type="ECO:0000313" key="1">
    <source>
        <dbReference type="EMBL" id="KAI7838727.1"/>
    </source>
</evidence>
<organism evidence="1 2">
    <name type="scientific">Chlorella ohadii</name>
    <dbReference type="NCBI Taxonomy" id="2649997"/>
    <lineage>
        <taxon>Eukaryota</taxon>
        <taxon>Viridiplantae</taxon>
        <taxon>Chlorophyta</taxon>
        <taxon>core chlorophytes</taxon>
        <taxon>Trebouxiophyceae</taxon>
        <taxon>Chlorellales</taxon>
        <taxon>Chlorellaceae</taxon>
        <taxon>Chlorella clade</taxon>
        <taxon>Chlorella</taxon>
    </lineage>
</organism>
<reference evidence="1" key="1">
    <citation type="submission" date="2020-11" db="EMBL/GenBank/DDBJ databases">
        <title>Chlorella ohadii genome sequencing and assembly.</title>
        <authorList>
            <person name="Murik O."/>
            <person name="Treves H."/>
            <person name="Kedem I."/>
            <person name="Shotland Y."/>
            <person name="Kaplan A."/>
        </authorList>
    </citation>
    <scope>NUCLEOTIDE SEQUENCE</scope>
    <source>
        <strain evidence="1">1</strain>
    </source>
</reference>
<name>A0AAD5DIM8_9CHLO</name>
<dbReference type="Proteomes" id="UP001205105">
    <property type="component" value="Unassembled WGS sequence"/>
</dbReference>